<feature type="compositionally biased region" description="Acidic residues" evidence="2">
    <location>
        <begin position="281"/>
        <end position="305"/>
    </location>
</feature>
<gene>
    <name evidence="5 6" type="primary">LOC107406204</name>
</gene>
<name>A0ABM3I716_ZIZJJ</name>
<evidence type="ECO:0000313" key="4">
    <source>
        <dbReference type="Proteomes" id="UP001652623"/>
    </source>
</evidence>
<dbReference type="PANTHER" id="PTHR28626:SF3">
    <property type="entry name" value="SRR1-LIKE PROTEIN"/>
    <property type="match status" value="1"/>
</dbReference>
<accession>A0ABM3I716</accession>
<dbReference type="GeneID" id="107406204"/>
<dbReference type="Pfam" id="PF07985">
    <property type="entry name" value="SRR1"/>
    <property type="match status" value="1"/>
</dbReference>
<dbReference type="PANTHER" id="PTHR28626">
    <property type="entry name" value="SRR1-LIKE PROTEIN"/>
    <property type="match status" value="1"/>
</dbReference>
<evidence type="ECO:0000256" key="1">
    <source>
        <dbReference type="ARBA" id="ARBA00009856"/>
    </source>
</evidence>
<dbReference type="RefSeq" id="XP_048321898.2">
    <property type="nucleotide sequence ID" value="XM_048465941.2"/>
</dbReference>
<keyword evidence="4" id="KW-1185">Reference proteome</keyword>
<dbReference type="InterPro" id="IPR012942">
    <property type="entry name" value="SRR1-like"/>
</dbReference>
<dbReference type="RefSeq" id="XP_048321899.2">
    <property type="nucleotide sequence ID" value="XM_048465942.2"/>
</dbReference>
<feature type="domain" description="SRR1-like" evidence="3">
    <location>
        <begin position="104"/>
        <end position="270"/>
    </location>
</feature>
<feature type="region of interest" description="Disordered" evidence="2">
    <location>
        <begin position="28"/>
        <end position="56"/>
    </location>
</feature>
<evidence type="ECO:0000256" key="2">
    <source>
        <dbReference type="SAM" id="MobiDB-lite"/>
    </source>
</evidence>
<comment type="similarity">
    <text evidence="1">Belongs to the SRR1 family.</text>
</comment>
<evidence type="ECO:0000259" key="3">
    <source>
        <dbReference type="Pfam" id="PF07985"/>
    </source>
</evidence>
<proteinExistence type="inferred from homology"/>
<dbReference type="InterPro" id="IPR040044">
    <property type="entry name" value="SRR1L"/>
</dbReference>
<reference evidence="5 6" key="1">
    <citation type="submission" date="2025-05" db="UniProtKB">
        <authorList>
            <consortium name="RefSeq"/>
        </authorList>
    </citation>
    <scope>IDENTIFICATION</scope>
    <source>
        <tissue evidence="5 6">Seedling</tissue>
    </source>
</reference>
<feature type="region of interest" description="Disordered" evidence="2">
    <location>
        <begin position="279"/>
        <end position="316"/>
    </location>
</feature>
<evidence type="ECO:0000313" key="5">
    <source>
        <dbReference type="RefSeq" id="XP_048321898.2"/>
    </source>
</evidence>
<sequence>MAASAKTLTVENPSLNGEWKIVLPRRARRRKTSLGAKSPQQPQQQQQQSSSWAPSDFESDIIRESKLLQKMQICMKKLEVSQFFLTLLDQIQTPEISDCFHRILGSESKMKMVIYGIGSIESYESPRLQLSLAILLRKKFNWIGEIEVFDPVLSATEARVLEALGCSVLSINEQGRRLAQNPTLFFMPHCEAELYNNLLQSNWEVGFLNHIALFGNSFETYEQHFSVFKNSKVAESAKHILGVRKFTEEFRIQTVSDDYFAAFHDSSWHFFRPVPAFLAPNDDDDDVPELQQDEEKAEVEEEEKEEGAVNNSGSEC</sequence>
<evidence type="ECO:0000313" key="6">
    <source>
        <dbReference type="RefSeq" id="XP_048321899.2"/>
    </source>
</evidence>
<protein>
    <submittedName>
        <fullName evidence="5 6">Protein SENSITIVITY TO RED LIGHT REDUCED 1</fullName>
    </submittedName>
</protein>
<dbReference type="Proteomes" id="UP001652623">
    <property type="component" value="Chromosome 11"/>
</dbReference>
<organism evidence="4 6">
    <name type="scientific">Ziziphus jujuba</name>
    <name type="common">Chinese jujube</name>
    <name type="synonym">Ziziphus sativa</name>
    <dbReference type="NCBI Taxonomy" id="326968"/>
    <lineage>
        <taxon>Eukaryota</taxon>
        <taxon>Viridiplantae</taxon>
        <taxon>Streptophyta</taxon>
        <taxon>Embryophyta</taxon>
        <taxon>Tracheophyta</taxon>
        <taxon>Spermatophyta</taxon>
        <taxon>Magnoliopsida</taxon>
        <taxon>eudicotyledons</taxon>
        <taxon>Gunneridae</taxon>
        <taxon>Pentapetalae</taxon>
        <taxon>rosids</taxon>
        <taxon>fabids</taxon>
        <taxon>Rosales</taxon>
        <taxon>Rhamnaceae</taxon>
        <taxon>Paliureae</taxon>
        <taxon>Ziziphus</taxon>
    </lineage>
</organism>
<feature type="compositionally biased region" description="Low complexity" evidence="2">
    <location>
        <begin position="38"/>
        <end position="51"/>
    </location>
</feature>